<protein>
    <submittedName>
        <fullName evidence="1">Uncharacterized protein</fullName>
    </submittedName>
</protein>
<dbReference type="STRING" id="366584.SAMN05216377_1425"/>
<sequence>MRAGFRAGRPKEVAATLLQVDASRQLANRGGELGYVLQVETLFEGDLFVSYGQIFLEELAAWDAGPELEMHFAGQTNGLCGVAAPQRICLLTGLHTGWVRLTVELHDVPPAVAEQWEDVVEASFTPTASPLQLIGLMANESYALPLPAGASLRARYCAIGMDAARDGSRSEGDPVLDRYLLQLWPAPPTPDTVLRRHSRTAAYWHDFARNLPNQAEQAARQTEVRLSCQRGLGAPAIES</sequence>
<dbReference type="EMBL" id="FNBE01000042">
    <property type="protein sequence ID" value="SDH72479.1"/>
    <property type="molecule type" value="Genomic_DNA"/>
</dbReference>
<dbReference type="Proteomes" id="UP000198967">
    <property type="component" value="Unassembled WGS sequence"/>
</dbReference>
<gene>
    <name evidence="1" type="ORF">SAMN05216377_1425</name>
</gene>
<evidence type="ECO:0000313" key="1">
    <source>
        <dbReference type="EMBL" id="SDH72479.1"/>
    </source>
</evidence>
<evidence type="ECO:0000313" key="2">
    <source>
        <dbReference type="Proteomes" id="UP000198967"/>
    </source>
</evidence>
<organism evidence="1 2">
    <name type="scientific">Pseudonocardia oroxyli</name>
    <dbReference type="NCBI Taxonomy" id="366584"/>
    <lineage>
        <taxon>Bacteria</taxon>
        <taxon>Bacillati</taxon>
        <taxon>Actinomycetota</taxon>
        <taxon>Actinomycetes</taxon>
        <taxon>Pseudonocardiales</taxon>
        <taxon>Pseudonocardiaceae</taxon>
        <taxon>Pseudonocardia</taxon>
    </lineage>
</organism>
<dbReference type="AlphaFoldDB" id="A0A1G8ERX8"/>
<reference evidence="1 2" key="1">
    <citation type="submission" date="2016-10" db="EMBL/GenBank/DDBJ databases">
        <authorList>
            <person name="de Groot N.N."/>
        </authorList>
    </citation>
    <scope>NUCLEOTIDE SEQUENCE [LARGE SCALE GENOMIC DNA]</scope>
    <source>
        <strain evidence="1 2">CGMCC 4.3143</strain>
    </source>
</reference>
<name>A0A1G8ERX8_PSEOR</name>
<keyword evidence="2" id="KW-1185">Reference proteome</keyword>
<accession>A0A1G8ERX8</accession>
<proteinExistence type="predicted"/>